<dbReference type="PROSITE" id="PS51184">
    <property type="entry name" value="JMJC"/>
    <property type="match status" value="1"/>
</dbReference>
<dbReference type="SUPFAM" id="SSF51197">
    <property type="entry name" value="Clavaminate synthase-like"/>
    <property type="match status" value="1"/>
</dbReference>
<comment type="caution">
    <text evidence="5">The sequence shown here is derived from an EMBL/GenBank/DDBJ whole genome shotgun (WGS) entry which is preliminary data.</text>
</comment>
<dbReference type="Proteomes" id="UP000217446">
    <property type="component" value="Unassembled WGS sequence"/>
</dbReference>
<dbReference type="Pfam" id="PF08007">
    <property type="entry name" value="JmjC_2"/>
    <property type="match status" value="1"/>
</dbReference>
<dbReference type="EMBL" id="BDQI01000042">
    <property type="protein sequence ID" value="GAX57895.1"/>
    <property type="molecule type" value="Genomic_DNA"/>
</dbReference>
<evidence type="ECO:0000256" key="1">
    <source>
        <dbReference type="ARBA" id="ARBA00001954"/>
    </source>
</evidence>
<proteinExistence type="predicted"/>
<evidence type="ECO:0000313" key="5">
    <source>
        <dbReference type="EMBL" id="GAX57895.1"/>
    </source>
</evidence>
<keyword evidence="6" id="KW-1185">Reference proteome</keyword>
<accession>A0A250VUW4</accession>
<feature type="domain" description="JmjC" evidence="4">
    <location>
        <begin position="105"/>
        <end position="241"/>
    </location>
</feature>
<reference evidence="6" key="1">
    <citation type="submission" date="2017-05" db="EMBL/GenBank/DDBJ databases">
        <title>Streptomyces olivochromogenes NBRC 3561 whole genome shotgun sequence.</title>
        <authorList>
            <person name="Dohra H."/>
            <person name="Kodani S."/>
        </authorList>
    </citation>
    <scope>NUCLEOTIDE SEQUENCE [LARGE SCALE GENOMIC DNA]</scope>
    <source>
        <strain evidence="6">NBRC 3561</strain>
    </source>
</reference>
<dbReference type="PANTHER" id="PTHR13096:SF8">
    <property type="entry name" value="RIBOSOMAL OXYGENASE 1"/>
    <property type="match status" value="1"/>
</dbReference>
<dbReference type="GO" id="GO:0046872">
    <property type="term" value="F:metal ion binding"/>
    <property type="evidence" value="ECO:0007669"/>
    <property type="project" value="UniProtKB-KW"/>
</dbReference>
<dbReference type="RefSeq" id="WP_067384594.1">
    <property type="nucleotide sequence ID" value="NZ_BDQI01000042.1"/>
</dbReference>
<name>A0A250VUW4_STROL</name>
<dbReference type="PANTHER" id="PTHR13096">
    <property type="entry name" value="MINA53 MYC INDUCED NUCLEAR ANTIGEN"/>
    <property type="match status" value="1"/>
</dbReference>
<gene>
    <name evidence="5" type="ORF">SO3561_09466</name>
</gene>
<comment type="cofactor">
    <cofactor evidence="1">
        <name>Fe(2+)</name>
        <dbReference type="ChEBI" id="CHEBI:29033"/>
    </cofactor>
</comment>
<evidence type="ECO:0000259" key="4">
    <source>
        <dbReference type="PROSITE" id="PS51184"/>
    </source>
</evidence>
<evidence type="ECO:0000256" key="3">
    <source>
        <dbReference type="ARBA" id="ARBA00023004"/>
    </source>
</evidence>
<evidence type="ECO:0000313" key="6">
    <source>
        <dbReference type="Proteomes" id="UP000217446"/>
    </source>
</evidence>
<organism evidence="5 6">
    <name type="scientific">Streptomyces olivochromogenes</name>
    <dbReference type="NCBI Taxonomy" id="1963"/>
    <lineage>
        <taxon>Bacteria</taxon>
        <taxon>Bacillati</taxon>
        <taxon>Actinomycetota</taxon>
        <taxon>Actinomycetes</taxon>
        <taxon>Kitasatosporales</taxon>
        <taxon>Streptomycetaceae</taxon>
        <taxon>Streptomyces</taxon>
    </lineage>
</organism>
<dbReference type="STRING" id="1963.AQJ27_47995"/>
<keyword evidence="3" id="KW-0408">Iron</keyword>
<protein>
    <submittedName>
        <fullName evidence="5">Cupin</fullName>
    </submittedName>
</protein>
<dbReference type="SMART" id="SM00558">
    <property type="entry name" value="JmjC"/>
    <property type="match status" value="1"/>
</dbReference>
<dbReference type="Gene3D" id="2.60.120.650">
    <property type="entry name" value="Cupin"/>
    <property type="match status" value="1"/>
</dbReference>
<sequence>MTIVSIAERLGQDGFLARSLHRDYRHVTQAVDAPGSLVSFDVLNELIASHRLEPPRLRLSADGEVLPQHRYAVPVTTRRHTVWQRTHPAELHQCLSGGASLAIDAIDELHEPVADLAQHLESWLRTRIQVNAYASWTPTEGFGIHWDDHDVIVVQVEGAKRWRLYGPTRQAPMHHDVAFPEPPPETPVADVVLNPGDVLYLPRGWWHAVTADQGTASLHLTCGIGPHTGAHLIGWLSERLRTHGLVRADLPLHACPGAQEAYVESLRKLLLDALDEPDLIGRFAAARDAEDLGRLRPSLPFLNGVPADPYLAVRLTTGRARLTKARDDDGAEVIRFTAAGQEIDFAPATASLLRRLLEGGWWTLADLATAASLAVPDAAGVVGELVDGQAACVRAGHR</sequence>
<dbReference type="InterPro" id="IPR039994">
    <property type="entry name" value="NO66-like"/>
</dbReference>
<dbReference type="AlphaFoldDB" id="A0A250VUW4"/>
<keyword evidence="2" id="KW-0479">Metal-binding</keyword>
<dbReference type="InterPro" id="IPR003347">
    <property type="entry name" value="JmjC_dom"/>
</dbReference>
<evidence type="ECO:0000256" key="2">
    <source>
        <dbReference type="ARBA" id="ARBA00022723"/>
    </source>
</evidence>